<organism evidence="1 2">
    <name type="scientific">Salibacter halophilus</name>
    <dbReference type="NCBI Taxonomy" id="1803916"/>
    <lineage>
        <taxon>Bacteria</taxon>
        <taxon>Pseudomonadati</taxon>
        <taxon>Bacteroidota</taxon>
        <taxon>Flavobacteriia</taxon>
        <taxon>Flavobacteriales</taxon>
        <taxon>Salibacteraceae</taxon>
        <taxon>Salibacter</taxon>
    </lineage>
</organism>
<proteinExistence type="predicted"/>
<dbReference type="PANTHER" id="PTHR36456">
    <property type="entry name" value="UPF0232 PROTEIN SCO3875"/>
    <property type="match status" value="1"/>
</dbReference>
<gene>
    <name evidence="1" type="ORF">F3059_02215</name>
</gene>
<keyword evidence="2" id="KW-1185">Reference proteome</keyword>
<dbReference type="Proteomes" id="UP000435357">
    <property type="component" value="Unassembled WGS sequence"/>
</dbReference>
<accession>A0A6N6MD23</accession>
<name>A0A6N6MD23_9FLAO</name>
<dbReference type="Pfam" id="PF05258">
    <property type="entry name" value="DciA"/>
    <property type="match status" value="1"/>
</dbReference>
<sequence>MKKESNQESLKEVIDRYLESLKMKDKLSAMDLKKEWSNIVGPSIAKHTTSMFLQKQVLILRIDSSIIKNELSMAKSKLVESINNHFSKEVVKEIVLK</sequence>
<comment type="caution">
    <text evidence="1">The sequence shown here is derived from an EMBL/GenBank/DDBJ whole genome shotgun (WGS) entry which is preliminary data.</text>
</comment>
<dbReference type="RefSeq" id="WP_151166313.1">
    <property type="nucleotide sequence ID" value="NZ_WACR01000002.1"/>
</dbReference>
<evidence type="ECO:0000313" key="2">
    <source>
        <dbReference type="Proteomes" id="UP000435357"/>
    </source>
</evidence>
<dbReference type="EMBL" id="WACR01000002">
    <property type="protein sequence ID" value="KAB1065489.1"/>
    <property type="molecule type" value="Genomic_DNA"/>
</dbReference>
<dbReference type="AlphaFoldDB" id="A0A6N6MD23"/>
<protein>
    <submittedName>
        <fullName evidence="1">DUF721 domain-containing protein</fullName>
    </submittedName>
</protein>
<dbReference type="InterPro" id="IPR007922">
    <property type="entry name" value="DciA-like"/>
</dbReference>
<dbReference type="PANTHER" id="PTHR36456:SF1">
    <property type="entry name" value="UPF0232 PROTEIN SCO3875"/>
    <property type="match status" value="1"/>
</dbReference>
<dbReference type="OrthoDB" id="9804942at2"/>
<evidence type="ECO:0000313" key="1">
    <source>
        <dbReference type="EMBL" id="KAB1065489.1"/>
    </source>
</evidence>
<reference evidence="1 2" key="1">
    <citation type="submission" date="2019-09" db="EMBL/GenBank/DDBJ databases">
        <title>Genomes of Cryomorphaceae.</title>
        <authorList>
            <person name="Bowman J.P."/>
        </authorList>
    </citation>
    <scope>NUCLEOTIDE SEQUENCE [LARGE SCALE GENOMIC DNA]</scope>
    <source>
        <strain evidence="1 2">KCTC 52047</strain>
    </source>
</reference>